<keyword evidence="1" id="KW-0472">Membrane</keyword>
<feature type="transmembrane region" description="Helical" evidence="1">
    <location>
        <begin position="29"/>
        <end position="48"/>
    </location>
</feature>
<protein>
    <recommendedName>
        <fullName evidence="3">Transmembrane protein</fullName>
    </recommendedName>
</protein>
<evidence type="ECO:0008006" key="3">
    <source>
        <dbReference type="Google" id="ProtNLM"/>
    </source>
</evidence>
<name>A0A101M4D7_PICGL</name>
<keyword evidence="2" id="KW-0496">Mitochondrion</keyword>
<comment type="caution">
    <text evidence="2">The sequence shown here is derived from an EMBL/GenBank/DDBJ whole genome shotgun (WGS) entry which is preliminary data.</text>
</comment>
<accession>A0A101M4D7</accession>
<keyword evidence="1" id="KW-1133">Transmembrane helix</keyword>
<organism evidence="2">
    <name type="scientific">Picea glauca</name>
    <name type="common">White spruce</name>
    <name type="synonym">Pinus glauca</name>
    <dbReference type="NCBI Taxonomy" id="3330"/>
    <lineage>
        <taxon>Eukaryota</taxon>
        <taxon>Viridiplantae</taxon>
        <taxon>Streptophyta</taxon>
        <taxon>Embryophyta</taxon>
        <taxon>Tracheophyta</taxon>
        <taxon>Spermatophyta</taxon>
        <taxon>Pinopsida</taxon>
        <taxon>Pinidae</taxon>
        <taxon>Conifers I</taxon>
        <taxon>Pinales</taxon>
        <taxon>Pinaceae</taxon>
        <taxon>Picea</taxon>
    </lineage>
</organism>
<dbReference type="AlphaFoldDB" id="A0A101M4D7"/>
<evidence type="ECO:0000256" key="1">
    <source>
        <dbReference type="SAM" id="Phobius"/>
    </source>
</evidence>
<reference evidence="2" key="1">
    <citation type="journal article" date="2015" name="Genome Biol. Evol.">
        <title>Organellar Genomes of White Spruce (Picea glauca): Assembly and Annotation.</title>
        <authorList>
            <person name="Jackman S.D."/>
            <person name="Warren R.L."/>
            <person name="Gibb E.A."/>
            <person name="Vandervalk B.P."/>
            <person name="Mohamadi H."/>
            <person name="Chu J."/>
            <person name="Raymond A."/>
            <person name="Pleasance S."/>
            <person name="Coope R."/>
            <person name="Wildung M.R."/>
            <person name="Ritland C.E."/>
            <person name="Bousquet J."/>
            <person name="Jones S.J."/>
            <person name="Bohlmann J."/>
            <person name="Birol I."/>
        </authorList>
    </citation>
    <scope>NUCLEOTIDE SEQUENCE [LARGE SCALE GENOMIC DNA]</scope>
    <source>
        <tissue evidence="2">Flushing bud</tissue>
    </source>
</reference>
<keyword evidence="1" id="KW-0812">Transmembrane</keyword>
<gene>
    <name evidence="2" type="ORF">ABT39_MTgene602</name>
</gene>
<dbReference type="EMBL" id="LKAM01000001">
    <property type="protein sequence ID" value="KUM50758.1"/>
    <property type="molecule type" value="Genomic_DNA"/>
</dbReference>
<proteinExistence type="predicted"/>
<evidence type="ECO:0000313" key="2">
    <source>
        <dbReference type="EMBL" id="KUM50758.1"/>
    </source>
</evidence>
<sequence length="60" mass="7075">MIGGSLDLDGYLGRLVGWRLIVWVGRYPSLMWVGWSVSFHLSGPYLYVYKSIRFFCYDYD</sequence>
<geneLocation type="mitochondrion" evidence="2"/>